<name>A0A4Y1RQJ2_PRUDU</name>
<dbReference type="PANTHER" id="PTHR11130:SF0">
    <property type="entry name" value="GLUTATHIONE SYNTHETASE"/>
    <property type="match status" value="1"/>
</dbReference>
<reference evidence="1" key="1">
    <citation type="journal article" date="2019" name="Science">
        <title>Mutation of a bHLH transcription factor allowed almond domestication.</title>
        <authorList>
            <person name="Sanchez-Perez R."/>
            <person name="Pavan S."/>
            <person name="Mazzeo R."/>
            <person name="Moldovan C."/>
            <person name="Aiese Cigliano R."/>
            <person name="Del Cueto J."/>
            <person name="Ricciardi F."/>
            <person name="Lotti C."/>
            <person name="Ricciardi L."/>
            <person name="Dicenta F."/>
            <person name="Lopez-Marques R.L."/>
            <person name="Lindberg Moller B."/>
        </authorList>
    </citation>
    <scope>NUCLEOTIDE SEQUENCE</scope>
</reference>
<protein>
    <submittedName>
        <fullName evidence="1">Uncharacterized protein</fullName>
    </submittedName>
</protein>
<dbReference type="AlphaFoldDB" id="A0A4Y1RQJ2"/>
<dbReference type="InterPro" id="IPR005615">
    <property type="entry name" value="Glutathione_synthase"/>
</dbReference>
<dbReference type="GO" id="GO:0005829">
    <property type="term" value="C:cytosol"/>
    <property type="evidence" value="ECO:0007669"/>
    <property type="project" value="TreeGrafter"/>
</dbReference>
<dbReference type="Gene3D" id="3.40.50.1760">
    <property type="entry name" value="Glutathione synthase, substrate-binding domain superfamily, eukaryotic"/>
    <property type="match status" value="1"/>
</dbReference>
<dbReference type="InterPro" id="IPR037013">
    <property type="entry name" value="GSH-S_sub-bd_sf"/>
</dbReference>
<dbReference type="PANTHER" id="PTHR11130">
    <property type="entry name" value="GLUTATHIONE SYNTHETASE"/>
    <property type="match status" value="1"/>
</dbReference>
<sequence>MVPSLLNHYGEFLGLDSKRVPNNPAASQFVEALAKTWTEYTNPRAVVMFVVQADERNMGGQAIEWRARLLMDLSYSNRSYHMWRQWVMGNPLPIAHPYLLYKWRHNTGTSMI</sequence>
<accession>A0A4Y1RQJ2</accession>
<dbReference type="GO" id="GO:0043295">
    <property type="term" value="F:glutathione binding"/>
    <property type="evidence" value="ECO:0007669"/>
    <property type="project" value="TreeGrafter"/>
</dbReference>
<dbReference type="EMBL" id="AP019302">
    <property type="protein sequence ID" value="BBH06632.1"/>
    <property type="molecule type" value="Genomic_DNA"/>
</dbReference>
<gene>
    <name evidence="1" type="ORF">Prudu_018341</name>
</gene>
<organism evidence="1">
    <name type="scientific">Prunus dulcis</name>
    <name type="common">Almond</name>
    <name type="synonym">Amygdalus dulcis</name>
    <dbReference type="NCBI Taxonomy" id="3755"/>
    <lineage>
        <taxon>Eukaryota</taxon>
        <taxon>Viridiplantae</taxon>
        <taxon>Streptophyta</taxon>
        <taxon>Embryophyta</taxon>
        <taxon>Tracheophyta</taxon>
        <taxon>Spermatophyta</taxon>
        <taxon>Magnoliopsida</taxon>
        <taxon>eudicotyledons</taxon>
        <taxon>Gunneridae</taxon>
        <taxon>Pentapetalae</taxon>
        <taxon>rosids</taxon>
        <taxon>fabids</taxon>
        <taxon>Rosales</taxon>
        <taxon>Rosaceae</taxon>
        <taxon>Amygdaloideae</taxon>
        <taxon>Amygdaleae</taxon>
        <taxon>Prunus</taxon>
    </lineage>
</organism>
<proteinExistence type="predicted"/>
<evidence type="ECO:0000313" key="1">
    <source>
        <dbReference type="EMBL" id="BBH06632.1"/>
    </source>
</evidence>
<dbReference type="GO" id="GO:0005524">
    <property type="term" value="F:ATP binding"/>
    <property type="evidence" value="ECO:0007669"/>
    <property type="project" value="InterPro"/>
</dbReference>
<dbReference type="GO" id="GO:0004363">
    <property type="term" value="F:glutathione synthase activity"/>
    <property type="evidence" value="ECO:0007669"/>
    <property type="project" value="InterPro"/>
</dbReference>